<accession>A0A8J3QUF3</accession>
<evidence type="ECO:0000313" key="1">
    <source>
        <dbReference type="EMBL" id="GIH15036.1"/>
    </source>
</evidence>
<proteinExistence type="predicted"/>
<keyword evidence="2" id="KW-1185">Reference proteome</keyword>
<evidence type="ECO:0000313" key="2">
    <source>
        <dbReference type="Proteomes" id="UP000642748"/>
    </source>
</evidence>
<organism evidence="1 2">
    <name type="scientific">Rugosimonospora africana</name>
    <dbReference type="NCBI Taxonomy" id="556532"/>
    <lineage>
        <taxon>Bacteria</taxon>
        <taxon>Bacillati</taxon>
        <taxon>Actinomycetota</taxon>
        <taxon>Actinomycetes</taxon>
        <taxon>Micromonosporales</taxon>
        <taxon>Micromonosporaceae</taxon>
        <taxon>Rugosimonospora</taxon>
    </lineage>
</organism>
<reference evidence="1" key="1">
    <citation type="submission" date="2021-01" db="EMBL/GenBank/DDBJ databases">
        <title>Whole genome shotgun sequence of Rugosimonospora africana NBRC 104875.</title>
        <authorList>
            <person name="Komaki H."/>
            <person name="Tamura T."/>
        </authorList>
    </citation>
    <scope>NUCLEOTIDE SEQUENCE</scope>
    <source>
        <strain evidence="1">NBRC 104875</strain>
    </source>
</reference>
<dbReference type="EMBL" id="BONZ01000030">
    <property type="protein sequence ID" value="GIH15036.1"/>
    <property type="molecule type" value="Genomic_DNA"/>
</dbReference>
<gene>
    <name evidence="1" type="ORF">Raf01_32080</name>
</gene>
<dbReference type="AlphaFoldDB" id="A0A8J3QUF3"/>
<comment type="caution">
    <text evidence="1">The sequence shown here is derived from an EMBL/GenBank/DDBJ whole genome shotgun (WGS) entry which is preliminary data.</text>
</comment>
<sequence>MRTLTVAGASAPPTRAAVFESGAATVTGNAPAFAGLAPAAGTGTVADEAAG</sequence>
<dbReference type="Proteomes" id="UP000642748">
    <property type="component" value="Unassembled WGS sequence"/>
</dbReference>
<protein>
    <submittedName>
        <fullName evidence="1">Uncharacterized protein</fullName>
    </submittedName>
</protein>
<name>A0A8J3QUF3_9ACTN</name>